<evidence type="ECO:0000256" key="1">
    <source>
        <dbReference type="SAM" id="MobiDB-lite"/>
    </source>
</evidence>
<dbReference type="EMBL" id="AP026866">
    <property type="protein sequence ID" value="BDS05274.1"/>
    <property type="molecule type" value="Genomic_DNA"/>
</dbReference>
<feature type="region of interest" description="Disordered" evidence="1">
    <location>
        <begin position="125"/>
        <end position="150"/>
    </location>
</feature>
<organism evidence="2">
    <name type="scientific">Oceaniferula spumae</name>
    <dbReference type="NCBI Taxonomy" id="2979115"/>
    <lineage>
        <taxon>Bacteria</taxon>
        <taxon>Pseudomonadati</taxon>
        <taxon>Verrucomicrobiota</taxon>
        <taxon>Verrucomicrobiia</taxon>
        <taxon>Verrucomicrobiales</taxon>
        <taxon>Verrucomicrobiaceae</taxon>
        <taxon>Oceaniferula</taxon>
    </lineage>
</organism>
<dbReference type="KEGG" id="osu:NT6N_03140"/>
<evidence type="ECO:0000313" key="2">
    <source>
        <dbReference type="EMBL" id="BDS05274.1"/>
    </source>
</evidence>
<sequence>MANSKNENIDDPDLQRQLAKLHAASEKEARGKPAAKSKAKSVSVNLSDVKSLMKRISTNDSPDGVAVHTLESAKLWVKYMGYRLLREIEIRYVQHLPPKRLPEIEPIYGRSPAPEALTSNNKNEINHTTVAAPGGVGSRLSSEGEMPPPYPSKSWTSIEYNNGISNRVFLDVAPPDVLSGEDSYDKWHEILVRTKNFISGIPGSGCNIHTILKLGRQSRKWPRPTSEDEDQYLKGVAGGHLKTLKHNLRLLGLLADSEYMETPSPEYLNRLNDWSASEEVDIHLSETDMLEIAPDLLHRKDPRMIWKMINMLLNYHNSNQPNTNKIIPAELEWKIYNLRAEIWELAEAAFLAGMATQRGQLATEGKHALRGEQMTPKKGASHRHNKPIYEAIKEYHSSKGNVPTYSELIAFIGHQKSAEWHSAIKDVTEDSIKGLIKRYKKKS</sequence>
<proteinExistence type="predicted"/>
<reference evidence="2" key="1">
    <citation type="submission" date="2024-07" db="EMBL/GenBank/DDBJ databases">
        <title>Complete genome sequence of Verrucomicrobiaceae bacterium NT6N.</title>
        <authorList>
            <person name="Huang C."/>
            <person name="Takami H."/>
            <person name="Hamasaki K."/>
        </authorList>
    </citation>
    <scope>NUCLEOTIDE SEQUENCE</scope>
    <source>
        <strain evidence="2">NT6N</strain>
    </source>
</reference>
<dbReference type="AlphaFoldDB" id="A0AAT9FH31"/>
<feature type="region of interest" description="Disordered" evidence="1">
    <location>
        <begin position="22"/>
        <end position="42"/>
    </location>
</feature>
<accession>A0AAT9FH31</accession>
<protein>
    <submittedName>
        <fullName evidence="2">Uncharacterized protein</fullName>
    </submittedName>
</protein>
<name>A0AAT9FH31_9BACT</name>
<gene>
    <name evidence="2" type="ORF">NT6N_03140</name>
</gene>